<name>A0A699WUF5_TANCI</name>
<accession>A0A699WUF5</accession>
<comment type="caution">
    <text evidence="1">The sequence shown here is derived from an EMBL/GenBank/DDBJ whole genome shotgun (WGS) entry which is preliminary data.</text>
</comment>
<sequence length="114" mass="13009">PIKKPSQLSIANAAMRAKDYAKAIDMYQLAMVESPFLTEQLAFNISIAKTHLDRAAMISSRSEILQTRNLDRADIKNFSYRLIESDRLPMVGIRGHIDVVDEKFIHGWIYDIEA</sequence>
<dbReference type="EMBL" id="BKCJ011767512">
    <property type="protein sequence ID" value="GFD51245.1"/>
    <property type="molecule type" value="Genomic_DNA"/>
</dbReference>
<reference evidence="1" key="1">
    <citation type="journal article" date="2019" name="Sci. Rep.">
        <title>Draft genome of Tanacetum cinerariifolium, the natural source of mosquito coil.</title>
        <authorList>
            <person name="Yamashiro T."/>
            <person name="Shiraishi A."/>
            <person name="Satake H."/>
            <person name="Nakayama K."/>
        </authorList>
    </citation>
    <scope>NUCLEOTIDE SEQUENCE</scope>
</reference>
<dbReference type="AlphaFoldDB" id="A0A699WUF5"/>
<evidence type="ECO:0000313" key="1">
    <source>
        <dbReference type="EMBL" id="GFD51245.1"/>
    </source>
</evidence>
<organism evidence="1">
    <name type="scientific">Tanacetum cinerariifolium</name>
    <name type="common">Dalmatian daisy</name>
    <name type="synonym">Chrysanthemum cinerariifolium</name>
    <dbReference type="NCBI Taxonomy" id="118510"/>
    <lineage>
        <taxon>Eukaryota</taxon>
        <taxon>Viridiplantae</taxon>
        <taxon>Streptophyta</taxon>
        <taxon>Embryophyta</taxon>
        <taxon>Tracheophyta</taxon>
        <taxon>Spermatophyta</taxon>
        <taxon>Magnoliopsida</taxon>
        <taxon>eudicotyledons</taxon>
        <taxon>Gunneridae</taxon>
        <taxon>Pentapetalae</taxon>
        <taxon>asterids</taxon>
        <taxon>campanulids</taxon>
        <taxon>Asterales</taxon>
        <taxon>Asteraceae</taxon>
        <taxon>Asteroideae</taxon>
        <taxon>Anthemideae</taxon>
        <taxon>Anthemidinae</taxon>
        <taxon>Tanacetum</taxon>
    </lineage>
</organism>
<feature type="non-terminal residue" evidence="1">
    <location>
        <position position="114"/>
    </location>
</feature>
<protein>
    <submittedName>
        <fullName evidence="1">Uncharacterized protein</fullName>
    </submittedName>
</protein>
<gene>
    <name evidence="1" type="ORF">Tci_923214</name>
</gene>
<feature type="non-terminal residue" evidence="1">
    <location>
        <position position="1"/>
    </location>
</feature>
<proteinExistence type="predicted"/>